<evidence type="ECO:0000256" key="1">
    <source>
        <dbReference type="SAM" id="Coils"/>
    </source>
</evidence>
<dbReference type="Proteomes" id="UP000325440">
    <property type="component" value="Unassembled WGS sequence"/>
</dbReference>
<evidence type="ECO:0008006" key="7">
    <source>
        <dbReference type="Google" id="ProtNLM"/>
    </source>
</evidence>
<reference evidence="5 6" key="1">
    <citation type="submission" date="2019-08" db="EMBL/GenBank/DDBJ databases">
        <authorList>
            <person name="Alioto T."/>
            <person name="Alioto T."/>
            <person name="Gomez Garrido J."/>
        </authorList>
    </citation>
    <scope>NUCLEOTIDE SEQUENCE [LARGE SCALE GENOMIC DNA]</scope>
</reference>
<dbReference type="EMBL" id="CABPRJ010001972">
    <property type="protein sequence ID" value="VVC42662.1"/>
    <property type="molecule type" value="Genomic_DNA"/>
</dbReference>
<name>A0A5E4NHM1_9HEMI</name>
<feature type="domain" description="CCDC81 HU" evidence="4">
    <location>
        <begin position="111"/>
        <end position="176"/>
    </location>
</feature>
<dbReference type="PANTHER" id="PTHR14362:SF2">
    <property type="entry name" value="COILED-COIL DOMAIN-CONTAINING PROTEIN 81"/>
    <property type="match status" value="1"/>
</dbReference>
<dbReference type="PANTHER" id="PTHR14362">
    <property type="entry name" value="COILED-COIL DOMAIN-CONTAINING PROTEIN 81"/>
    <property type="match status" value="1"/>
</dbReference>
<keyword evidence="1" id="KW-0175">Coiled coil</keyword>
<protein>
    <recommendedName>
        <fullName evidence="7">CCDC81 HU domain-containing protein</fullName>
    </recommendedName>
</protein>
<evidence type="ECO:0000313" key="6">
    <source>
        <dbReference type="Proteomes" id="UP000325440"/>
    </source>
</evidence>
<dbReference type="Pfam" id="PF14908">
    <property type="entry name" value="HU-CCDC81_euk_1"/>
    <property type="match status" value="1"/>
</dbReference>
<feature type="coiled-coil region" evidence="1">
    <location>
        <begin position="772"/>
        <end position="806"/>
    </location>
</feature>
<evidence type="ECO:0000313" key="5">
    <source>
        <dbReference type="EMBL" id="VVC42662.1"/>
    </source>
</evidence>
<feature type="compositionally biased region" description="Polar residues" evidence="2">
    <location>
        <begin position="320"/>
        <end position="351"/>
    </location>
</feature>
<evidence type="ECO:0000259" key="3">
    <source>
        <dbReference type="Pfam" id="PF14908"/>
    </source>
</evidence>
<feature type="compositionally biased region" description="Polar residues" evidence="2">
    <location>
        <begin position="262"/>
        <end position="286"/>
    </location>
</feature>
<organism evidence="5 6">
    <name type="scientific">Cinara cedri</name>
    <dbReference type="NCBI Taxonomy" id="506608"/>
    <lineage>
        <taxon>Eukaryota</taxon>
        <taxon>Metazoa</taxon>
        <taxon>Ecdysozoa</taxon>
        <taxon>Arthropoda</taxon>
        <taxon>Hexapoda</taxon>
        <taxon>Insecta</taxon>
        <taxon>Pterygota</taxon>
        <taxon>Neoptera</taxon>
        <taxon>Paraneoptera</taxon>
        <taxon>Hemiptera</taxon>
        <taxon>Sternorrhyncha</taxon>
        <taxon>Aphidomorpha</taxon>
        <taxon>Aphidoidea</taxon>
        <taxon>Aphididae</taxon>
        <taxon>Lachninae</taxon>
        <taxon>Cinara</taxon>
    </lineage>
</organism>
<feature type="domain" description="CCDC81 HU" evidence="3">
    <location>
        <begin position="29"/>
        <end position="96"/>
    </location>
</feature>
<proteinExistence type="predicted"/>
<evidence type="ECO:0000256" key="2">
    <source>
        <dbReference type="SAM" id="MobiDB-lite"/>
    </source>
</evidence>
<dbReference type="AlphaFoldDB" id="A0A5E4NHM1"/>
<feature type="region of interest" description="Disordered" evidence="2">
    <location>
        <begin position="254"/>
        <end position="467"/>
    </location>
</feature>
<sequence length="868" mass="99778">MALRDSDVLRDGVVKKTMENFKTKIGKEYSAKDVIKTWDCISKWIENKLVQDKGVLIKGIGYFTLAQWEIGQGYANTIRKPVFVVDKKLVNDYNLSRNKAYNTGKIREYYLSLSSVAQDYKLNVNMVTDCFKEVVVAFRRLLFEERDCELPFSKIGKLQIKNKTATMKFYQEFLDKQNKNWKNRMEIEKKKHQSVNNYEPDWDTDQYEYQKRPCSAISAISRPASSLSQYRPGTGYAGVLPGLNSQMHRPCSRLCTEPGDQNRPSSRQSLCSYNQGRPTSRSSIQSRESKRPCSAMSAISRPTSSMSKCRPGTANADEFMNSNGQTSSRPGSRLCTESNDQPKSQPDQARPTSRESVHSDKFVRPVSRLSMVSSRPDSRLCAQQDEHKSLQSRLSLRSCDHKARPMSRTSVRSNDSISNLSCRPDSRQSLQSDKKPSPKSRSPAEQSCNQLRPTSSMSNRLTEQKMISSRLSNRSCTSLKHSEIQPLLCPNPCAEKSVANNNNSVPESPSPDVIIVQPNSEECNNTNKYHIKIEKPTLMNIYSKDDQLCYSCCIRKHRLSNIDIMNPDILSSANNENGFMRGDNPINGLNGESVLKKRKNQLKEISNYNYVTGNKLLDAIKKENNRIRKDKNYGNCIFNQRPESKSMCKEKKFNLKRSLLDQIEHNKIKKETNQCSSLKSENQIRDELIKSLHDERMRNIEAKNRSKENYLILLDKDIEDKHAYKEEMKKKYETTDTFKNILDTNNKIPANDKRELANYQLKQKMARSLLNCEQIKENIDFEKRLLNRIKREEETMQEKMLQKKLNLKKFMAEDLNNLQDMTGTGRDKNQVPSSYPMSFPLKKTGERCQLCKKNALGCPAEKISDQPR</sequence>
<dbReference type="InterPro" id="IPR028034">
    <property type="entry name" value="HU-CCDC81"/>
</dbReference>
<dbReference type="Pfam" id="PF18289">
    <property type="entry name" value="HU-CCDC81_euk_2"/>
    <property type="match status" value="1"/>
</dbReference>
<gene>
    <name evidence="5" type="ORF">CINCED_3A001024</name>
</gene>
<feature type="compositionally biased region" description="Polar residues" evidence="2">
    <location>
        <begin position="444"/>
        <end position="467"/>
    </location>
</feature>
<feature type="compositionally biased region" description="Basic and acidic residues" evidence="2">
    <location>
        <begin position="352"/>
        <end position="363"/>
    </location>
</feature>
<keyword evidence="6" id="KW-1185">Reference proteome</keyword>
<dbReference type="InterPro" id="IPR026295">
    <property type="entry name" value="CCD81"/>
</dbReference>
<dbReference type="OrthoDB" id="125906at2759"/>
<dbReference type="InterPro" id="IPR040673">
    <property type="entry name" value="CCDC81_HU_dom_2"/>
</dbReference>
<dbReference type="GO" id="GO:0005815">
    <property type="term" value="C:microtubule organizing center"/>
    <property type="evidence" value="ECO:0007669"/>
    <property type="project" value="TreeGrafter"/>
</dbReference>
<feature type="compositionally biased region" description="Polar residues" evidence="2">
    <location>
        <begin position="407"/>
        <end position="431"/>
    </location>
</feature>
<accession>A0A5E4NHM1</accession>
<evidence type="ECO:0000259" key="4">
    <source>
        <dbReference type="Pfam" id="PF18289"/>
    </source>
</evidence>